<proteinExistence type="inferred from homology"/>
<evidence type="ECO:0000256" key="2">
    <source>
        <dbReference type="ARBA" id="ARBA00023026"/>
    </source>
</evidence>
<keyword evidence="2" id="KW-0843">Virulence</keyword>
<keyword evidence="1" id="KW-0147">Chitin-binding</keyword>
<keyword evidence="8" id="KW-1185">Reference proteome</keyword>
<evidence type="ECO:0000259" key="6">
    <source>
        <dbReference type="PROSITE" id="PS51782"/>
    </source>
</evidence>
<dbReference type="AlphaFoldDB" id="C7ZKA4"/>
<dbReference type="PANTHER" id="PTHR34997">
    <property type="entry name" value="AM15"/>
    <property type="match status" value="1"/>
</dbReference>
<dbReference type="OrthoDB" id="5985073at2759"/>
<feature type="domain" description="LysM" evidence="6">
    <location>
        <begin position="212"/>
        <end position="257"/>
    </location>
</feature>
<evidence type="ECO:0000256" key="4">
    <source>
        <dbReference type="SAM" id="MobiDB-lite"/>
    </source>
</evidence>
<dbReference type="VEuPathDB" id="FungiDB:NECHADRAFT_55494"/>
<comment type="similarity">
    <text evidence="3">Belongs to the secreted LysM effector family.</text>
</comment>
<dbReference type="InParanoid" id="C7ZKA4"/>
<dbReference type="eggNOG" id="ENOG502S7VN">
    <property type="taxonomic scope" value="Eukaryota"/>
</dbReference>
<gene>
    <name evidence="7" type="ORF">NECHADRAFT_55494</name>
</gene>
<dbReference type="GO" id="GO:0008061">
    <property type="term" value="F:chitin binding"/>
    <property type="evidence" value="ECO:0007669"/>
    <property type="project" value="UniProtKB-KW"/>
</dbReference>
<sequence length="434" mass="46786">MAYRLVFFMAALATAQQTRLRLAPEGKFAGMGLDPGCESVLYQELNCPVLVGELGTTSYHGTIGDKATTDAACAAACSTALSTARRRIVGACTKTPDLVPGYPIVALVDSIQTGWNETCQKDKETGQYCNTIIDSFKEVAELGDMAREDLCSYCFGARLRMMQSSPYSAYEELYAEMLDFVNKECSVNSPIEILPNPININYTQDARCEPERRYKTQATDTCDSIAKKYSVSGATLYYLNPELSNCTAPSAGIELCLPDQCDTTYTVQSAEESCVEVAVDHGTSWRNIVDWNPGLDTRCSNLWSTSPFWGRTICVSAPGGEFVPPPPSNSSTPGNGNIGGPGGSGDGYADTIVNPPAGVTVAKGTTIRCGEYIEAVEGIGCETMLARNAVPMGLFLQVNPSLGELAIECSDKLVIGTWYCIHPHRSWNDTVVDE</sequence>
<dbReference type="PANTHER" id="PTHR34997:SF16">
    <property type="entry name" value="LYSM DOMAIN-CONTAINING PROTEIN"/>
    <property type="match status" value="1"/>
</dbReference>
<dbReference type="SUPFAM" id="SSF54106">
    <property type="entry name" value="LysM domain"/>
    <property type="match status" value="1"/>
</dbReference>
<dbReference type="CDD" id="cd00118">
    <property type="entry name" value="LysM"/>
    <property type="match status" value="2"/>
</dbReference>
<evidence type="ECO:0000256" key="1">
    <source>
        <dbReference type="ARBA" id="ARBA00022669"/>
    </source>
</evidence>
<protein>
    <recommendedName>
        <fullName evidence="6">LysM domain-containing protein</fullName>
    </recommendedName>
</protein>
<dbReference type="RefSeq" id="XP_003041203.1">
    <property type="nucleotide sequence ID" value="XM_003041157.1"/>
</dbReference>
<dbReference type="SMART" id="SM00257">
    <property type="entry name" value="LysM"/>
    <property type="match status" value="2"/>
</dbReference>
<dbReference type="InterPro" id="IPR036779">
    <property type="entry name" value="LysM_dom_sf"/>
</dbReference>
<dbReference type="Proteomes" id="UP000005206">
    <property type="component" value="Chromosome 16"/>
</dbReference>
<dbReference type="OMA" id="ATMYYIN"/>
<feature type="region of interest" description="Disordered" evidence="4">
    <location>
        <begin position="323"/>
        <end position="351"/>
    </location>
</feature>
<evidence type="ECO:0000313" key="7">
    <source>
        <dbReference type="EMBL" id="EEU35490.1"/>
    </source>
</evidence>
<dbReference type="InterPro" id="IPR052210">
    <property type="entry name" value="LysM1-like"/>
</dbReference>
<reference evidence="7 8" key="1">
    <citation type="journal article" date="2009" name="PLoS Genet.">
        <title>The genome of Nectria haematococca: contribution of supernumerary chromosomes to gene expansion.</title>
        <authorList>
            <person name="Coleman J.J."/>
            <person name="Rounsley S.D."/>
            <person name="Rodriguez-Carres M."/>
            <person name="Kuo A."/>
            <person name="Wasmann C.C."/>
            <person name="Grimwood J."/>
            <person name="Schmutz J."/>
            <person name="Taga M."/>
            <person name="White G.J."/>
            <person name="Zhou S."/>
            <person name="Schwartz D.C."/>
            <person name="Freitag M."/>
            <person name="Ma L.J."/>
            <person name="Danchin E.G."/>
            <person name="Henrissat B."/>
            <person name="Coutinho P.M."/>
            <person name="Nelson D.R."/>
            <person name="Straney D."/>
            <person name="Napoli C.A."/>
            <person name="Barker B.M."/>
            <person name="Gribskov M."/>
            <person name="Rep M."/>
            <person name="Kroken S."/>
            <person name="Molnar I."/>
            <person name="Rensing C."/>
            <person name="Kennell J.C."/>
            <person name="Zamora J."/>
            <person name="Farman M.L."/>
            <person name="Selker E.U."/>
            <person name="Salamov A."/>
            <person name="Shapiro H."/>
            <person name="Pangilinan J."/>
            <person name="Lindquist E."/>
            <person name="Lamers C."/>
            <person name="Grigoriev I.V."/>
            <person name="Geiser D.M."/>
            <person name="Covert S.F."/>
            <person name="Temporini E."/>
            <person name="Vanetten H.D."/>
        </authorList>
    </citation>
    <scope>NUCLEOTIDE SEQUENCE [LARGE SCALE GENOMIC DNA]</scope>
    <source>
        <strain evidence="8">ATCC MYA-4622 / CBS 123669 / FGSC 9596 / NRRL 45880 / 77-13-4</strain>
    </source>
</reference>
<evidence type="ECO:0000256" key="5">
    <source>
        <dbReference type="SAM" id="SignalP"/>
    </source>
</evidence>
<dbReference type="HOGENOM" id="CLU_010591_5_3_1"/>
<accession>C7ZKA4</accession>
<feature type="signal peptide" evidence="5">
    <location>
        <begin position="1"/>
        <end position="15"/>
    </location>
</feature>
<keyword evidence="5" id="KW-0732">Signal</keyword>
<evidence type="ECO:0000256" key="3">
    <source>
        <dbReference type="ARBA" id="ARBA00044955"/>
    </source>
</evidence>
<organism evidence="7 8">
    <name type="scientific">Fusarium vanettenii (strain ATCC MYA-4622 / CBS 123669 / FGSC 9596 / NRRL 45880 / 77-13-4)</name>
    <name type="common">Fusarium solani subsp. pisi</name>
    <dbReference type="NCBI Taxonomy" id="660122"/>
    <lineage>
        <taxon>Eukaryota</taxon>
        <taxon>Fungi</taxon>
        <taxon>Dikarya</taxon>
        <taxon>Ascomycota</taxon>
        <taxon>Pezizomycotina</taxon>
        <taxon>Sordariomycetes</taxon>
        <taxon>Hypocreomycetidae</taxon>
        <taxon>Hypocreales</taxon>
        <taxon>Nectriaceae</taxon>
        <taxon>Fusarium</taxon>
        <taxon>Fusarium solani species complex</taxon>
        <taxon>Fusarium vanettenii</taxon>
    </lineage>
</organism>
<dbReference type="Gene3D" id="3.10.350.10">
    <property type="entry name" value="LysM domain"/>
    <property type="match status" value="2"/>
</dbReference>
<dbReference type="EMBL" id="GG698938">
    <property type="protein sequence ID" value="EEU35490.1"/>
    <property type="molecule type" value="Genomic_DNA"/>
</dbReference>
<dbReference type="Pfam" id="PF01476">
    <property type="entry name" value="LysM"/>
    <property type="match status" value="2"/>
</dbReference>
<dbReference type="GeneID" id="9675842"/>
<evidence type="ECO:0000313" key="8">
    <source>
        <dbReference type="Proteomes" id="UP000005206"/>
    </source>
</evidence>
<name>C7ZKA4_FUSV7</name>
<feature type="domain" description="LysM" evidence="6">
    <location>
        <begin position="263"/>
        <end position="310"/>
    </location>
</feature>
<dbReference type="InterPro" id="IPR018392">
    <property type="entry name" value="LysM"/>
</dbReference>
<feature type="chain" id="PRO_5012316542" description="LysM domain-containing protein" evidence="5">
    <location>
        <begin position="16"/>
        <end position="434"/>
    </location>
</feature>
<feature type="compositionally biased region" description="Gly residues" evidence="4">
    <location>
        <begin position="336"/>
        <end position="346"/>
    </location>
</feature>
<dbReference type="PROSITE" id="PS51782">
    <property type="entry name" value="LYSM"/>
    <property type="match status" value="2"/>
</dbReference>
<dbReference type="KEGG" id="nhe:NECHADRAFT_55494"/>